<protein>
    <submittedName>
        <fullName evidence="1 2">Uncharacterized protein</fullName>
    </submittedName>
</protein>
<reference evidence="2" key="3">
    <citation type="submission" date="2020-12" db="UniProtKB">
        <authorList>
            <consortium name="EnsemblPlants"/>
        </authorList>
    </citation>
    <scope>IDENTIFICATION</scope>
</reference>
<sequence length="65" mass="7302">MLLHHAPLTLPSNLILILDNVFVHLKTRWGVKTGGTLDLSGTDQALRLNIVTKDYGFDSFKADYF</sequence>
<reference evidence="1 3" key="1">
    <citation type="journal article" date="2008" name="Science">
        <title>The Physcomitrella genome reveals evolutionary insights into the conquest of land by plants.</title>
        <authorList>
            <person name="Rensing S."/>
            <person name="Lang D."/>
            <person name="Zimmer A."/>
            <person name="Terry A."/>
            <person name="Salamov A."/>
            <person name="Shapiro H."/>
            <person name="Nishiyama T."/>
            <person name="Perroud P.-F."/>
            <person name="Lindquist E."/>
            <person name="Kamisugi Y."/>
            <person name="Tanahashi T."/>
            <person name="Sakakibara K."/>
            <person name="Fujita T."/>
            <person name="Oishi K."/>
            <person name="Shin-I T."/>
            <person name="Kuroki Y."/>
            <person name="Toyoda A."/>
            <person name="Suzuki Y."/>
            <person name="Hashimoto A."/>
            <person name="Yamaguchi K."/>
            <person name="Sugano A."/>
            <person name="Kohara Y."/>
            <person name="Fujiyama A."/>
            <person name="Anterola A."/>
            <person name="Aoki S."/>
            <person name="Ashton N."/>
            <person name="Barbazuk W.B."/>
            <person name="Barker E."/>
            <person name="Bennetzen J."/>
            <person name="Bezanilla M."/>
            <person name="Blankenship R."/>
            <person name="Cho S.H."/>
            <person name="Dutcher S."/>
            <person name="Estelle M."/>
            <person name="Fawcett J.A."/>
            <person name="Gundlach H."/>
            <person name="Hanada K."/>
            <person name="Heyl A."/>
            <person name="Hicks K.A."/>
            <person name="Hugh J."/>
            <person name="Lohr M."/>
            <person name="Mayer K."/>
            <person name="Melkozernov A."/>
            <person name="Murata T."/>
            <person name="Nelson D."/>
            <person name="Pils B."/>
            <person name="Prigge M."/>
            <person name="Reiss B."/>
            <person name="Renner T."/>
            <person name="Rombauts S."/>
            <person name="Rushton P."/>
            <person name="Sanderfoot A."/>
            <person name="Schween G."/>
            <person name="Shiu S.-H."/>
            <person name="Stueber K."/>
            <person name="Theodoulou F.L."/>
            <person name="Tu H."/>
            <person name="Van de Peer Y."/>
            <person name="Verrier P.J."/>
            <person name="Waters E."/>
            <person name="Wood A."/>
            <person name="Yang L."/>
            <person name="Cove D."/>
            <person name="Cuming A."/>
            <person name="Hasebe M."/>
            <person name="Lucas S."/>
            <person name="Mishler D.B."/>
            <person name="Reski R."/>
            <person name="Grigoriev I."/>
            <person name="Quatrano R.S."/>
            <person name="Boore J.L."/>
        </authorList>
    </citation>
    <scope>NUCLEOTIDE SEQUENCE [LARGE SCALE GENOMIC DNA]</scope>
    <source>
        <strain evidence="2 3">cv. Gransden 2004</strain>
    </source>
</reference>
<dbReference type="InParanoid" id="A0A2K1K326"/>
<dbReference type="Gramene" id="Pp3c9_13548V3.2">
    <property type="protein sequence ID" value="Pp3c9_13548V3.2"/>
    <property type="gene ID" value="Pp3c9_13548"/>
</dbReference>
<dbReference type="EnsemblPlants" id="Pp3c9_13548V3.2">
    <property type="protein sequence ID" value="Pp3c9_13548V3.2"/>
    <property type="gene ID" value="Pp3c9_13548"/>
</dbReference>
<gene>
    <name evidence="1" type="ORF">PHYPA_012660</name>
</gene>
<dbReference type="Gramene" id="Pp3c9_13548V3.1">
    <property type="protein sequence ID" value="Pp3c9_13548V3.1"/>
    <property type="gene ID" value="Pp3c9_13548"/>
</dbReference>
<evidence type="ECO:0000313" key="1">
    <source>
        <dbReference type="EMBL" id="PNR48185.1"/>
    </source>
</evidence>
<dbReference type="Proteomes" id="UP000006727">
    <property type="component" value="Chromosome 9"/>
</dbReference>
<proteinExistence type="predicted"/>
<dbReference type="EnsemblPlants" id="Pp3c9_13548V3.1">
    <property type="protein sequence ID" value="Pp3c9_13548V3.1"/>
    <property type="gene ID" value="Pp3c9_13548"/>
</dbReference>
<accession>A0A2K1K326</accession>
<evidence type="ECO:0000313" key="3">
    <source>
        <dbReference type="Proteomes" id="UP000006727"/>
    </source>
</evidence>
<dbReference type="AlphaFoldDB" id="A0A2K1K326"/>
<reference evidence="1 3" key="2">
    <citation type="journal article" date="2018" name="Plant J.">
        <title>The Physcomitrella patens chromosome-scale assembly reveals moss genome structure and evolution.</title>
        <authorList>
            <person name="Lang D."/>
            <person name="Ullrich K.K."/>
            <person name="Murat F."/>
            <person name="Fuchs J."/>
            <person name="Jenkins J."/>
            <person name="Haas F.B."/>
            <person name="Piednoel M."/>
            <person name="Gundlach H."/>
            <person name="Van Bel M."/>
            <person name="Meyberg R."/>
            <person name="Vives C."/>
            <person name="Morata J."/>
            <person name="Symeonidi A."/>
            <person name="Hiss M."/>
            <person name="Muchero W."/>
            <person name="Kamisugi Y."/>
            <person name="Saleh O."/>
            <person name="Blanc G."/>
            <person name="Decker E.L."/>
            <person name="van Gessel N."/>
            <person name="Grimwood J."/>
            <person name="Hayes R.D."/>
            <person name="Graham S.W."/>
            <person name="Gunter L.E."/>
            <person name="McDaniel S.F."/>
            <person name="Hoernstein S.N.W."/>
            <person name="Larsson A."/>
            <person name="Li F.W."/>
            <person name="Perroud P.F."/>
            <person name="Phillips J."/>
            <person name="Ranjan P."/>
            <person name="Rokshar D.S."/>
            <person name="Rothfels C.J."/>
            <person name="Schneider L."/>
            <person name="Shu S."/>
            <person name="Stevenson D.W."/>
            <person name="Thummler F."/>
            <person name="Tillich M."/>
            <person name="Villarreal Aguilar J.C."/>
            <person name="Widiez T."/>
            <person name="Wong G.K."/>
            <person name="Wymore A."/>
            <person name="Zhang Y."/>
            <person name="Zimmer A.D."/>
            <person name="Quatrano R.S."/>
            <person name="Mayer K.F.X."/>
            <person name="Goodstein D."/>
            <person name="Casacuberta J.M."/>
            <person name="Vandepoele K."/>
            <person name="Reski R."/>
            <person name="Cuming A.C."/>
            <person name="Tuskan G.A."/>
            <person name="Maumus F."/>
            <person name="Salse J."/>
            <person name="Schmutz J."/>
            <person name="Rensing S.A."/>
        </authorList>
    </citation>
    <scope>NUCLEOTIDE SEQUENCE [LARGE SCALE GENOMIC DNA]</scope>
    <source>
        <strain evidence="2 3">cv. Gransden 2004</strain>
    </source>
</reference>
<name>A0A2K1K326_PHYPA</name>
<dbReference type="EMBL" id="ABEU02000009">
    <property type="protein sequence ID" value="PNR48185.1"/>
    <property type="molecule type" value="Genomic_DNA"/>
</dbReference>
<organism evidence="1">
    <name type="scientific">Physcomitrium patens</name>
    <name type="common">Spreading-leaved earth moss</name>
    <name type="synonym">Physcomitrella patens</name>
    <dbReference type="NCBI Taxonomy" id="3218"/>
    <lineage>
        <taxon>Eukaryota</taxon>
        <taxon>Viridiplantae</taxon>
        <taxon>Streptophyta</taxon>
        <taxon>Embryophyta</taxon>
        <taxon>Bryophyta</taxon>
        <taxon>Bryophytina</taxon>
        <taxon>Bryopsida</taxon>
        <taxon>Funariidae</taxon>
        <taxon>Funariales</taxon>
        <taxon>Funariaceae</taxon>
        <taxon>Physcomitrium</taxon>
    </lineage>
</organism>
<keyword evidence="3" id="KW-1185">Reference proteome</keyword>
<evidence type="ECO:0000313" key="2">
    <source>
        <dbReference type="EnsemblPlants" id="Pp3c9_13548V3.1"/>
    </source>
</evidence>